<reference evidence="1 2" key="1">
    <citation type="journal article" date="2020" name="ISME J.">
        <title>Uncovering the hidden diversity of litter-decomposition mechanisms in mushroom-forming fungi.</title>
        <authorList>
            <person name="Floudas D."/>
            <person name="Bentzer J."/>
            <person name="Ahren D."/>
            <person name="Johansson T."/>
            <person name="Persson P."/>
            <person name="Tunlid A."/>
        </authorList>
    </citation>
    <scope>NUCLEOTIDE SEQUENCE [LARGE SCALE GENOMIC DNA]</scope>
    <source>
        <strain evidence="1 2">CBS 291.85</strain>
    </source>
</reference>
<comment type="caution">
    <text evidence="1">The sequence shown here is derived from an EMBL/GenBank/DDBJ whole genome shotgun (WGS) entry which is preliminary data.</text>
</comment>
<evidence type="ECO:0000313" key="2">
    <source>
        <dbReference type="Proteomes" id="UP000559256"/>
    </source>
</evidence>
<dbReference type="EMBL" id="JAACJM010000060">
    <property type="protein sequence ID" value="KAF5354404.1"/>
    <property type="molecule type" value="Genomic_DNA"/>
</dbReference>
<keyword evidence="2" id="KW-1185">Reference proteome</keyword>
<protein>
    <submittedName>
        <fullName evidence="1">Uncharacterized protein</fullName>
    </submittedName>
</protein>
<evidence type="ECO:0000313" key="1">
    <source>
        <dbReference type="EMBL" id="KAF5354404.1"/>
    </source>
</evidence>
<dbReference type="AlphaFoldDB" id="A0A8H5FZ82"/>
<sequence>MHIVPVQVPVYKPNNVDCPSINSSSFPVPDTSIVKPIPGLGKTDPGLSFTLEHPPLDVQLDSFWTTNTRGANVVLLIGVSERFQPSSMGRRSSLKNIWTKLLQRIYNTQGQGFCQY</sequence>
<gene>
    <name evidence="1" type="ORF">D9758_010740</name>
</gene>
<organism evidence="1 2">
    <name type="scientific">Tetrapyrgos nigripes</name>
    <dbReference type="NCBI Taxonomy" id="182062"/>
    <lineage>
        <taxon>Eukaryota</taxon>
        <taxon>Fungi</taxon>
        <taxon>Dikarya</taxon>
        <taxon>Basidiomycota</taxon>
        <taxon>Agaricomycotina</taxon>
        <taxon>Agaricomycetes</taxon>
        <taxon>Agaricomycetidae</taxon>
        <taxon>Agaricales</taxon>
        <taxon>Marasmiineae</taxon>
        <taxon>Marasmiaceae</taxon>
        <taxon>Tetrapyrgos</taxon>
    </lineage>
</organism>
<accession>A0A8H5FZ82</accession>
<dbReference type="Proteomes" id="UP000559256">
    <property type="component" value="Unassembled WGS sequence"/>
</dbReference>
<proteinExistence type="predicted"/>
<name>A0A8H5FZ82_9AGAR</name>